<name>X0Y3Y6_9ZZZZ</name>
<dbReference type="EMBL" id="BARS01044015">
    <property type="protein sequence ID" value="GAG31561.1"/>
    <property type="molecule type" value="Genomic_DNA"/>
</dbReference>
<dbReference type="AlphaFoldDB" id="X0Y3Y6"/>
<accession>X0Y3Y6</accession>
<comment type="caution">
    <text evidence="1">The sequence shown here is derived from an EMBL/GenBank/DDBJ whole genome shotgun (WGS) entry which is preliminary data.</text>
</comment>
<gene>
    <name evidence="1" type="ORF">S01H1_66557</name>
</gene>
<protein>
    <submittedName>
        <fullName evidence="1">Uncharacterized protein</fullName>
    </submittedName>
</protein>
<organism evidence="1">
    <name type="scientific">marine sediment metagenome</name>
    <dbReference type="NCBI Taxonomy" id="412755"/>
    <lineage>
        <taxon>unclassified sequences</taxon>
        <taxon>metagenomes</taxon>
        <taxon>ecological metagenomes</taxon>
    </lineage>
</organism>
<reference evidence="1" key="1">
    <citation type="journal article" date="2014" name="Front. Microbiol.">
        <title>High frequency of phylogenetically diverse reductive dehalogenase-homologous genes in deep subseafloor sedimentary metagenomes.</title>
        <authorList>
            <person name="Kawai M."/>
            <person name="Futagami T."/>
            <person name="Toyoda A."/>
            <person name="Takaki Y."/>
            <person name="Nishi S."/>
            <person name="Hori S."/>
            <person name="Arai W."/>
            <person name="Tsubouchi T."/>
            <person name="Morono Y."/>
            <person name="Uchiyama I."/>
            <person name="Ito T."/>
            <person name="Fujiyama A."/>
            <person name="Inagaki F."/>
            <person name="Takami H."/>
        </authorList>
    </citation>
    <scope>NUCLEOTIDE SEQUENCE</scope>
    <source>
        <strain evidence="1">Expedition CK06-06</strain>
    </source>
</reference>
<proteinExistence type="predicted"/>
<evidence type="ECO:0000313" key="1">
    <source>
        <dbReference type="EMBL" id="GAG31561.1"/>
    </source>
</evidence>
<sequence>MDKPHKCPHKFNGGPSVHQHDDGRWWWYDEVWSHETGPFEKKENATASLVRYCKEELDWDVHAQEN</sequence>